<dbReference type="PANTHER" id="PTHR46114">
    <property type="entry name" value="APPLE DOMAIN-CONTAINING PROTEIN"/>
    <property type="match status" value="1"/>
</dbReference>
<dbReference type="Proteomes" id="UP001627154">
    <property type="component" value="Unassembled WGS sequence"/>
</dbReference>
<reference evidence="2 3" key="1">
    <citation type="journal article" date="2024" name="bioRxiv">
        <title>A reference genome for Trichogramma kaykai: A tiny desert-dwelling parasitoid wasp with competing sex-ratio distorters.</title>
        <authorList>
            <person name="Culotta J."/>
            <person name="Lindsey A.R."/>
        </authorList>
    </citation>
    <scope>NUCLEOTIDE SEQUENCE [LARGE SCALE GENOMIC DNA]</scope>
    <source>
        <strain evidence="2 3">KSX58</strain>
    </source>
</reference>
<dbReference type="PANTHER" id="PTHR46114:SF1">
    <property type="entry name" value="ZAD DOMAIN-CONTAINING PROTEIN"/>
    <property type="match status" value="1"/>
</dbReference>
<dbReference type="AlphaFoldDB" id="A0ABD2WYL9"/>
<accession>A0ABD2WYL9</accession>
<evidence type="ECO:0000256" key="1">
    <source>
        <dbReference type="SAM" id="MobiDB-lite"/>
    </source>
</evidence>
<protein>
    <submittedName>
        <fullName evidence="2">Uncharacterized protein</fullName>
    </submittedName>
</protein>
<feature type="region of interest" description="Disordered" evidence="1">
    <location>
        <begin position="228"/>
        <end position="255"/>
    </location>
</feature>
<evidence type="ECO:0000313" key="3">
    <source>
        <dbReference type="Proteomes" id="UP001627154"/>
    </source>
</evidence>
<sequence>MILGQQSGFTKFPCFLCFWDSRDRSNHYTKTEWPARDSIQTGFHNVICEPLVEPSKILLPPLRIKLGLMKQLVKALDKERQCFAYLVKKFPALSRAKIKEGVFDGPQIRTLLSDNLFLDTLNKNEPAAWLSFKKVVENFLGNHKSENYRELMADLLRNYEKLGCLMSNKVHFLHSHLDYFPLNRGDYSEEQGERFHQDMKGMEKRYRGVWNIIMMADYCWTLKRESTDNNNDKKRKRNPLHRSLEDERVRKSRLS</sequence>
<comment type="caution">
    <text evidence="2">The sequence shown here is derived from an EMBL/GenBank/DDBJ whole genome shotgun (WGS) entry which is preliminary data.</text>
</comment>
<dbReference type="EMBL" id="JBJJXI010000060">
    <property type="protein sequence ID" value="KAL3398244.1"/>
    <property type="molecule type" value="Genomic_DNA"/>
</dbReference>
<proteinExistence type="predicted"/>
<organism evidence="2 3">
    <name type="scientific">Trichogramma kaykai</name>
    <dbReference type="NCBI Taxonomy" id="54128"/>
    <lineage>
        <taxon>Eukaryota</taxon>
        <taxon>Metazoa</taxon>
        <taxon>Ecdysozoa</taxon>
        <taxon>Arthropoda</taxon>
        <taxon>Hexapoda</taxon>
        <taxon>Insecta</taxon>
        <taxon>Pterygota</taxon>
        <taxon>Neoptera</taxon>
        <taxon>Endopterygota</taxon>
        <taxon>Hymenoptera</taxon>
        <taxon>Apocrita</taxon>
        <taxon>Proctotrupomorpha</taxon>
        <taxon>Chalcidoidea</taxon>
        <taxon>Trichogrammatidae</taxon>
        <taxon>Trichogramma</taxon>
    </lineage>
</organism>
<gene>
    <name evidence="2" type="ORF">TKK_008444</name>
</gene>
<name>A0ABD2WYL9_9HYME</name>
<keyword evidence="3" id="KW-1185">Reference proteome</keyword>
<evidence type="ECO:0000313" key="2">
    <source>
        <dbReference type="EMBL" id="KAL3398244.1"/>
    </source>
</evidence>